<proteinExistence type="predicted"/>
<dbReference type="RefSeq" id="XP_006691683.1">
    <property type="nucleotide sequence ID" value="XM_006691620.1"/>
</dbReference>
<dbReference type="Proteomes" id="UP000008066">
    <property type="component" value="Unassembled WGS sequence"/>
</dbReference>
<dbReference type="GeneID" id="18255202"/>
<name>G0S0Y1_CHATD</name>
<dbReference type="PROSITE" id="PS50909">
    <property type="entry name" value="GAT"/>
    <property type="match status" value="1"/>
</dbReference>
<dbReference type="InterPro" id="IPR004152">
    <property type="entry name" value="GAT_dom"/>
</dbReference>
<dbReference type="Gene3D" id="1.20.58.160">
    <property type="match status" value="1"/>
</dbReference>
<dbReference type="STRING" id="759272.G0S0Y1"/>
<dbReference type="InterPro" id="IPR038425">
    <property type="entry name" value="GAT_sf"/>
</dbReference>
<dbReference type="Pfam" id="PF03127">
    <property type="entry name" value="GAT"/>
    <property type="match status" value="1"/>
</dbReference>
<evidence type="ECO:0000259" key="2">
    <source>
        <dbReference type="PROSITE" id="PS50909"/>
    </source>
</evidence>
<organism evidence="4">
    <name type="scientific">Chaetomium thermophilum (strain DSM 1495 / CBS 144.50 / IMI 039719)</name>
    <name type="common">Thermochaetoides thermophila</name>
    <dbReference type="NCBI Taxonomy" id="759272"/>
    <lineage>
        <taxon>Eukaryota</taxon>
        <taxon>Fungi</taxon>
        <taxon>Dikarya</taxon>
        <taxon>Ascomycota</taxon>
        <taxon>Pezizomycotina</taxon>
        <taxon>Sordariomycetes</taxon>
        <taxon>Sordariomycetidae</taxon>
        <taxon>Sordariales</taxon>
        <taxon>Chaetomiaceae</taxon>
        <taxon>Thermochaetoides</taxon>
    </lineage>
</organism>
<dbReference type="KEGG" id="cthr:CTHT_0011640"/>
<evidence type="ECO:0000313" key="3">
    <source>
        <dbReference type="EMBL" id="EGS22691.1"/>
    </source>
</evidence>
<dbReference type="AlphaFoldDB" id="G0S0Y1"/>
<feature type="compositionally biased region" description="Basic and acidic residues" evidence="1">
    <location>
        <begin position="345"/>
        <end position="357"/>
    </location>
</feature>
<evidence type="ECO:0000256" key="1">
    <source>
        <dbReference type="SAM" id="MobiDB-lite"/>
    </source>
</evidence>
<dbReference type="HOGENOM" id="CLU_031989_1_0_1"/>
<dbReference type="OrthoDB" id="5393057at2759"/>
<accession>G0S0Y1</accession>
<protein>
    <recommendedName>
        <fullName evidence="2">GAT domain-containing protein</fullName>
    </recommendedName>
</protein>
<gene>
    <name evidence="3" type="ORF">CTHT_0011640</name>
</gene>
<dbReference type="SUPFAM" id="SSF89009">
    <property type="entry name" value="GAT-like domain"/>
    <property type="match status" value="1"/>
</dbReference>
<evidence type="ECO:0000313" key="4">
    <source>
        <dbReference type="Proteomes" id="UP000008066"/>
    </source>
</evidence>
<dbReference type="CDD" id="cd21383">
    <property type="entry name" value="GAT_GGA_Tom1-like"/>
    <property type="match status" value="1"/>
</dbReference>
<reference evidence="3 4" key="1">
    <citation type="journal article" date="2011" name="Cell">
        <title>Insight into structure and assembly of the nuclear pore complex by utilizing the genome of a eukaryotic thermophile.</title>
        <authorList>
            <person name="Amlacher S."/>
            <person name="Sarges P."/>
            <person name="Flemming D."/>
            <person name="van Noort V."/>
            <person name="Kunze R."/>
            <person name="Devos D.P."/>
            <person name="Arumugam M."/>
            <person name="Bork P."/>
            <person name="Hurt E."/>
        </authorList>
    </citation>
    <scope>NUCLEOTIDE SEQUENCE [LARGE SCALE GENOMIC DNA]</scope>
    <source>
        <strain evidence="4">DSM 1495 / CBS 144.50 / IMI 039719</strain>
    </source>
</reference>
<dbReference type="eggNOG" id="ENOG502S1ZS">
    <property type="taxonomic scope" value="Eukaryota"/>
</dbReference>
<dbReference type="GO" id="GO:0043130">
    <property type="term" value="F:ubiquitin binding"/>
    <property type="evidence" value="ECO:0007669"/>
    <property type="project" value="InterPro"/>
</dbReference>
<feature type="region of interest" description="Disordered" evidence="1">
    <location>
        <begin position="287"/>
        <end position="450"/>
    </location>
</feature>
<keyword evidence="4" id="KW-1185">Reference proteome</keyword>
<dbReference type="EMBL" id="GL988039">
    <property type="protein sequence ID" value="EGS22691.1"/>
    <property type="molecule type" value="Genomic_DNA"/>
</dbReference>
<sequence>MGSFSMNKVLGTLKKRPTAGSKAILHVCGKRFGTCIAQGDDVVFLPSIVESAVASPAAAAECARRIRKYMSKDYWTKPACQYNAIMLARILANNPGPGFTRFLDKKFIEATKELLRSCRDASVLQMLMETLDAFEHEKYGDENLRPLIEMWKKEKEKARQAYGGVVLVPPPPPVNPQPPHGYHRHGSHSKRLPDPVELASRLEEARTSAKLLEQVIACTPSNEILSNDLIKEFAGRCTRASRSIQGYMTAQNPAPDVDTMESLIDTNEQLQKALNLHHRAILRAKKQLTESQTQGTSNLAVPGSSSGSSPNPQLQTQSQQPSSPTSRLLAILPSRMPVSTSRGSEIQKSKSRNHDEYVPDSAMSGARHSVTNDDDNLQNPFRDPDPEVSCTVGRSMRFPDEPFHPGFGHNSGGNRATAAAGQQRPSTPVYNRDDDGSDLYSATPPRKRSG</sequence>
<dbReference type="InterPro" id="IPR008942">
    <property type="entry name" value="ENTH_VHS"/>
</dbReference>
<feature type="compositionally biased region" description="Polar residues" evidence="1">
    <location>
        <begin position="289"/>
        <end position="299"/>
    </location>
</feature>
<feature type="compositionally biased region" description="Low complexity" evidence="1">
    <location>
        <begin position="302"/>
        <end position="326"/>
    </location>
</feature>
<feature type="domain" description="GAT" evidence="2">
    <location>
        <begin position="193"/>
        <end position="282"/>
    </location>
</feature>
<dbReference type="GO" id="GO:0035091">
    <property type="term" value="F:phosphatidylinositol binding"/>
    <property type="evidence" value="ECO:0007669"/>
    <property type="project" value="InterPro"/>
</dbReference>
<dbReference type="Gene3D" id="1.25.40.90">
    <property type="match status" value="1"/>
</dbReference>
<dbReference type="SUPFAM" id="SSF48464">
    <property type="entry name" value="ENTH/VHS domain"/>
    <property type="match status" value="1"/>
</dbReference>